<keyword evidence="2" id="KW-1185">Reference proteome</keyword>
<proteinExistence type="predicted"/>
<name>A0A183V5S6_TOXCA</name>
<dbReference type="WBParaSite" id="TCNE_0001609701-mRNA-1">
    <property type="protein sequence ID" value="TCNE_0001609701-mRNA-1"/>
    <property type="gene ID" value="TCNE_0001609701"/>
</dbReference>
<reference evidence="1 2" key="2">
    <citation type="submission" date="2018-11" db="EMBL/GenBank/DDBJ databases">
        <authorList>
            <consortium name="Pathogen Informatics"/>
        </authorList>
    </citation>
    <scope>NUCLEOTIDE SEQUENCE [LARGE SCALE GENOMIC DNA]</scope>
</reference>
<evidence type="ECO:0000313" key="1">
    <source>
        <dbReference type="EMBL" id="VDM47417.1"/>
    </source>
</evidence>
<reference evidence="3" key="1">
    <citation type="submission" date="2016-06" db="UniProtKB">
        <authorList>
            <consortium name="WormBaseParasite"/>
        </authorList>
    </citation>
    <scope>IDENTIFICATION</scope>
</reference>
<gene>
    <name evidence="1" type="ORF">TCNE_LOCUS16096</name>
</gene>
<sequence length="122" mass="13089">MDAVLLLSQTVGQIRVVCSSDLAKVPYLLPLSSSSGLGQLCCSLVRPLECHPPLVNAGVLNRAVIHRSSVCITVRFGPPTSTTALRSFVGHFLTHLFARCNYSRNSKDVGLDVIISVQVLDA</sequence>
<dbReference type="EMBL" id="UYWY01023325">
    <property type="protein sequence ID" value="VDM47417.1"/>
    <property type="molecule type" value="Genomic_DNA"/>
</dbReference>
<accession>A0A183V5S6</accession>
<evidence type="ECO:0000313" key="2">
    <source>
        <dbReference type="Proteomes" id="UP000050794"/>
    </source>
</evidence>
<dbReference type="Proteomes" id="UP000050794">
    <property type="component" value="Unassembled WGS sequence"/>
</dbReference>
<protein>
    <submittedName>
        <fullName evidence="3">Secreted protein</fullName>
    </submittedName>
</protein>
<evidence type="ECO:0000313" key="3">
    <source>
        <dbReference type="WBParaSite" id="TCNE_0001609701-mRNA-1"/>
    </source>
</evidence>
<organism evidence="2 3">
    <name type="scientific">Toxocara canis</name>
    <name type="common">Canine roundworm</name>
    <dbReference type="NCBI Taxonomy" id="6265"/>
    <lineage>
        <taxon>Eukaryota</taxon>
        <taxon>Metazoa</taxon>
        <taxon>Ecdysozoa</taxon>
        <taxon>Nematoda</taxon>
        <taxon>Chromadorea</taxon>
        <taxon>Rhabditida</taxon>
        <taxon>Spirurina</taxon>
        <taxon>Ascaridomorpha</taxon>
        <taxon>Ascaridoidea</taxon>
        <taxon>Toxocaridae</taxon>
        <taxon>Toxocara</taxon>
    </lineage>
</organism>
<dbReference type="AlphaFoldDB" id="A0A183V5S6"/>